<comment type="similarity">
    <text evidence="2">Belongs to the CDC45 family.</text>
</comment>
<dbReference type="OrthoDB" id="10258882at2759"/>
<dbReference type="GO" id="GO:0006270">
    <property type="term" value="P:DNA replication initiation"/>
    <property type="evidence" value="ECO:0007669"/>
    <property type="project" value="InterPro"/>
</dbReference>
<dbReference type="EMBL" id="ML170165">
    <property type="protein sequence ID" value="TDL24743.1"/>
    <property type="molecule type" value="Genomic_DNA"/>
</dbReference>
<evidence type="ECO:0000313" key="8">
    <source>
        <dbReference type="Proteomes" id="UP000294933"/>
    </source>
</evidence>
<dbReference type="GO" id="GO:0003697">
    <property type="term" value="F:single-stranded DNA binding"/>
    <property type="evidence" value="ECO:0007669"/>
    <property type="project" value="TreeGrafter"/>
</dbReference>
<keyword evidence="5" id="KW-0131">Cell cycle</keyword>
<dbReference type="PANTHER" id="PTHR10507:SF0">
    <property type="entry name" value="CELL DIVISION CONTROL PROTEIN 45 HOMOLOG"/>
    <property type="match status" value="1"/>
</dbReference>
<feature type="region of interest" description="Disordered" evidence="6">
    <location>
        <begin position="165"/>
        <end position="228"/>
    </location>
</feature>
<dbReference type="GO" id="GO:0003688">
    <property type="term" value="F:DNA replication origin binding"/>
    <property type="evidence" value="ECO:0007669"/>
    <property type="project" value="TreeGrafter"/>
</dbReference>
<evidence type="ECO:0000313" key="7">
    <source>
        <dbReference type="EMBL" id="TDL24743.1"/>
    </source>
</evidence>
<evidence type="ECO:0000256" key="2">
    <source>
        <dbReference type="ARBA" id="ARBA00010727"/>
    </source>
</evidence>
<feature type="compositionally biased region" description="Basic and acidic residues" evidence="6">
    <location>
        <begin position="219"/>
        <end position="228"/>
    </location>
</feature>
<accession>A0A4Y7QAN8</accession>
<comment type="subcellular location">
    <subcellularLocation>
        <location evidence="1">Nucleus</location>
    </subcellularLocation>
</comment>
<proteinExistence type="inferred from homology"/>
<evidence type="ECO:0000256" key="6">
    <source>
        <dbReference type="SAM" id="MobiDB-lite"/>
    </source>
</evidence>
<dbReference type="InterPro" id="IPR003874">
    <property type="entry name" value="CDC45"/>
</dbReference>
<keyword evidence="4" id="KW-0539">Nucleus</keyword>
<evidence type="ECO:0000256" key="3">
    <source>
        <dbReference type="ARBA" id="ARBA00022705"/>
    </source>
</evidence>
<sequence>MVYIPPPPFESPSRPGYERAYNDILATHRRSPLSSASSVIVLVAPDVDALCAARMLADLFKQDDIMHRIIPVPGMNELERIRDELITNAELRNLILLNMGAILDLPSPEWFGDFPDVLRVHVIDSNRPQNLASLFGPDKKIVMWDDGGAEDLLEQKKAWEALAYAPEPDSDEDSEFDSDEEADGEDEDDLNDELEEGSSSGKRRRKSPDGRKSPKRRKRDEDGVVRLSRDERERHAAVIEKHYMAGTYYGLPASSTIYTLAVALTRTDNDLLWLAILGLTYQYTTSRISRDTYDKYYALYEGEVRRLNPDSANGSARNPDDNSIRITEELRFTLWRHWNLYDAMMHSGYVASKLGIWREKGRGKLRGLLAKMGFSTTQSQQPYPHMDLSLKKDLHTKLDSITPEYGMVELSYSSFMRCCGYRSQPLSAADSVEAVSALLDVAGGVNLEVEIEGARNGGEWFGGGKLWQSASVRRRRDDERENIPPGGRVAVKKVNAEGEEEEVSKKELQWWVTNFWSAFDSLNDITQLRDALRLSMALHRAIIRQGSSIIDKRDIRTMRGHRVVVISQGPDLELFAHPGVLARLALWLVDTTREKIPVPTNANGKKKIKSLPFVVACLDEKNGSYLVVGVTAALTFGDVRKNEFGLSFLDAKERCNARTRHGSFDTSVLEIKQEDLNLFLQTLCEGARR</sequence>
<reference evidence="7 8" key="1">
    <citation type="submission" date="2018-06" db="EMBL/GenBank/DDBJ databases">
        <title>A transcriptomic atlas of mushroom development highlights an independent origin of complex multicellularity.</title>
        <authorList>
            <consortium name="DOE Joint Genome Institute"/>
            <person name="Krizsan K."/>
            <person name="Almasi E."/>
            <person name="Merenyi Z."/>
            <person name="Sahu N."/>
            <person name="Viragh M."/>
            <person name="Koszo T."/>
            <person name="Mondo S."/>
            <person name="Kiss B."/>
            <person name="Balint B."/>
            <person name="Kues U."/>
            <person name="Barry K."/>
            <person name="Hegedus J.C."/>
            <person name="Henrissat B."/>
            <person name="Johnson J."/>
            <person name="Lipzen A."/>
            <person name="Ohm R."/>
            <person name="Nagy I."/>
            <person name="Pangilinan J."/>
            <person name="Yan J."/>
            <person name="Xiong Y."/>
            <person name="Grigoriev I.V."/>
            <person name="Hibbett D.S."/>
            <person name="Nagy L.G."/>
        </authorList>
    </citation>
    <scope>NUCLEOTIDE SEQUENCE [LARGE SCALE GENOMIC DNA]</scope>
    <source>
        <strain evidence="7 8">SZMC22713</strain>
    </source>
</reference>
<dbReference type="GO" id="GO:0031261">
    <property type="term" value="C:DNA replication preinitiation complex"/>
    <property type="evidence" value="ECO:0007669"/>
    <property type="project" value="TreeGrafter"/>
</dbReference>
<dbReference type="PANTHER" id="PTHR10507">
    <property type="entry name" value="CDC45-RELATED PROTEIN"/>
    <property type="match status" value="1"/>
</dbReference>
<dbReference type="VEuPathDB" id="FungiDB:BD410DRAFT_850976"/>
<evidence type="ECO:0000256" key="1">
    <source>
        <dbReference type="ARBA" id="ARBA00004123"/>
    </source>
</evidence>
<evidence type="ECO:0000256" key="4">
    <source>
        <dbReference type="ARBA" id="ARBA00023242"/>
    </source>
</evidence>
<dbReference type="GO" id="GO:1902977">
    <property type="term" value="P:mitotic DNA replication preinitiation complex assembly"/>
    <property type="evidence" value="ECO:0007669"/>
    <property type="project" value="TreeGrafter"/>
</dbReference>
<keyword evidence="8" id="KW-1185">Reference proteome</keyword>
<dbReference type="Pfam" id="PF02724">
    <property type="entry name" value="CDC45"/>
    <property type="match status" value="1"/>
</dbReference>
<dbReference type="GO" id="GO:0003682">
    <property type="term" value="F:chromatin binding"/>
    <property type="evidence" value="ECO:0007669"/>
    <property type="project" value="TreeGrafter"/>
</dbReference>
<gene>
    <name evidence="7" type="ORF">BD410DRAFT_850976</name>
</gene>
<dbReference type="GO" id="GO:0000727">
    <property type="term" value="P:double-strand break repair via break-induced replication"/>
    <property type="evidence" value="ECO:0007669"/>
    <property type="project" value="TreeGrafter"/>
</dbReference>
<organism evidence="7 8">
    <name type="scientific">Rickenella mellea</name>
    <dbReference type="NCBI Taxonomy" id="50990"/>
    <lineage>
        <taxon>Eukaryota</taxon>
        <taxon>Fungi</taxon>
        <taxon>Dikarya</taxon>
        <taxon>Basidiomycota</taxon>
        <taxon>Agaricomycotina</taxon>
        <taxon>Agaricomycetes</taxon>
        <taxon>Hymenochaetales</taxon>
        <taxon>Rickenellaceae</taxon>
        <taxon>Rickenella</taxon>
    </lineage>
</organism>
<feature type="compositionally biased region" description="Acidic residues" evidence="6">
    <location>
        <begin position="168"/>
        <end position="196"/>
    </location>
</feature>
<name>A0A4Y7QAN8_9AGAM</name>
<evidence type="ECO:0000256" key="5">
    <source>
        <dbReference type="ARBA" id="ARBA00023306"/>
    </source>
</evidence>
<dbReference type="AlphaFoldDB" id="A0A4Y7QAN8"/>
<dbReference type="STRING" id="50990.A0A4Y7QAN8"/>
<dbReference type="Proteomes" id="UP000294933">
    <property type="component" value="Unassembled WGS sequence"/>
</dbReference>
<protein>
    <submittedName>
        <fullName evidence="7">CDC45-like protein</fullName>
    </submittedName>
</protein>
<keyword evidence="3" id="KW-0235">DNA replication</keyword>